<dbReference type="SUPFAM" id="SSF52540">
    <property type="entry name" value="P-loop containing nucleoside triphosphate hydrolases"/>
    <property type="match status" value="1"/>
</dbReference>
<dbReference type="Gene3D" id="3.40.50.300">
    <property type="entry name" value="P-loop containing nucleotide triphosphate hydrolases"/>
    <property type="match status" value="1"/>
</dbReference>
<dbReference type="PANTHER" id="PTHR43581:SF4">
    <property type="entry name" value="ATP_GTP PHOSPHATASE"/>
    <property type="match status" value="1"/>
</dbReference>
<evidence type="ECO:0000259" key="1">
    <source>
        <dbReference type="Pfam" id="PF13175"/>
    </source>
</evidence>
<comment type="caution">
    <text evidence="2">The sequence shown here is derived from an EMBL/GenBank/DDBJ whole genome shotgun (WGS) entry which is preliminary data.</text>
</comment>
<sequence>MRITQISLTNFRSFRATQNIDIAPVTLLFGPNSVGKSSILLALFYVQQILKHGHCDPLRIDALGNKHVGGFRSLVNGRDPKKRITIKIIYKKGDYIGSSYNKLSELFDDELGLTVDSPTADANKVAVELSIAWSYSKGEGYAYVASYKIWLDDEKIAELSSDAGTKQPMIDYLNYRHPALVCEEDSDYETEDSFPDYVSNFQRVINAPRKMMSIVPDVESLKNKDIEFHEPIGFKGFAGALPKLGSVLETTLNIDPPVMTQRVHEILSDVVVAPLDNLLLLLNESLCIGPLRVVPDSLSSRNPYPNQRDWYDGTAAWEELRNSGSQVMELNHWMNKPDTLNLGYSVRNKSTRQVINYSGSENWTGEMLDMLRGILSREVGRESSEKLKESVNDLPEGLRAEIRKELEKDESNILDKSRFDIVLWDDVNGIEINSSEVGVGVSQLLPLVVAAVKRPHGLIACEQPELHVHPRVQVGIGDLLLQTSRGSKTFLIETHSEHLILRILKRIRQTTDGELPENIDPVSPEHVSITYLEPGPSGVISRRIEIDKEGEFVQRWPHGFFTERGEELF</sequence>
<reference evidence="4 5" key="1">
    <citation type="submission" date="2021-03" db="EMBL/GenBank/DDBJ databases">
        <title>Pseudidiomarina terrestris, a new bacterium isolated from saline soil.</title>
        <authorList>
            <person name="Galisteo C."/>
            <person name="De La Haba R."/>
            <person name="Sanchez-Porro C."/>
            <person name="Ventosa A."/>
        </authorList>
    </citation>
    <scope>NUCLEOTIDE SEQUENCE [LARGE SCALE GENOMIC DNA]</scope>
    <source>
        <strain evidence="2 5">1APP75-32.1</strain>
        <strain evidence="4">1APR75-15</strain>
        <strain evidence="3">1ASR75-15</strain>
    </source>
</reference>
<dbReference type="EMBL" id="JAGGJC010000006">
    <property type="protein sequence ID" value="MDN7130476.1"/>
    <property type="molecule type" value="Genomic_DNA"/>
</dbReference>
<evidence type="ECO:0000313" key="4">
    <source>
        <dbReference type="Proteomes" id="UP001169491"/>
    </source>
</evidence>
<dbReference type="PANTHER" id="PTHR43581">
    <property type="entry name" value="ATP/GTP PHOSPHATASE"/>
    <property type="match status" value="1"/>
</dbReference>
<organism evidence="2 5">
    <name type="scientific">Pseudidiomarina terrestris</name>
    <dbReference type="NCBI Taxonomy" id="2820060"/>
    <lineage>
        <taxon>Bacteria</taxon>
        <taxon>Pseudomonadati</taxon>
        <taxon>Pseudomonadota</taxon>
        <taxon>Gammaproteobacteria</taxon>
        <taxon>Alteromonadales</taxon>
        <taxon>Idiomarinaceae</taxon>
        <taxon>Pseudidiomarina</taxon>
    </lineage>
</organism>
<dbReference type="InterPro" id="IPR051396">
    <property type="entry name" value="Bact_Antivir_Def_Nuclease"/>
</dbReference>
<dbReference type="Proteomes" id="UP001169492">
    <property type="component" value="Unassembled WGS sequence"/>
</dbReference>
<feature type="domain" description="Endonuclease GajA/Old nuclease/RecF-like AAA" evidence="1">
    <location>
        <begin position="370"/>
        <end position="500"/>
    </location>
</feature>
<proteinExistence type="predicted"/>
<dbReference type="EMBL" id="JAGGJB010000007">
    <property type="protein sequence ID" value="MDN7125660.1"/>
    <property type="molecule type" value="Genomic_DNA"/>
</dbReference>
<protein>
    <submittedName>
        <fullName evidence="2">AAA family ATPase</fullName>
    </submittedName>
</protein>
<dbReference type="RefSeq" id="WP_301775095.1">
    <property type="nucleotide sequence ID" value="NZ_JAGGJB010000007.1"/>
</dbReference>
<dbReference type="AlphaFoldDB" id="A0AAW7QZK9"/>
<name>A0AAW7QZK9_9GAMM</name>
<gene>
    <name evidence="2" type="ORF">J6I90_12280</name>
    <name evidence="3" type="ORF">J6I92_11395</name>
</gene>
<accession>A0AAW7QZK9</accession>
<keyword evidence="4" id="KW-1185">Reference proteome</keyword>
<evidence type="ECO:0000313" key="2">
    <source>
        <dbReference type="EMBL" id="MDN7125660.1"/>
    </source>
</evidence>
<feature type="domain" description="Endonuclease GajA/Old nuclease/RecF-like AAA" evidence="1">
    <location>
        <begin position="1"/>
        <end position="108"/>
    </location>
</feature>
<dbReference type="Proteomes" id="UP001169491">
    <property type="component" value="Unassembled WGS sequence"/>
</dbReference>
<dbReference type="InterPro" id="IPR041685">
    <property type="entry name" value="AAA_GajA/Old/RecF-like"/>
</dbReference>
<dbReference type="InterPro" id="IPR027417">
    <property type="entry name" value="P-loop_NTPase"/>
</dbReference>
<dbReference type="Pfam" id="PF13175">
    <property type="entry name" value="AAA_15"/>
    <property type="match status" value="2"/>
</dbReference>
<evidence type="ECO:0000313" key="5">
    <source>
        <dbReference type="Proteomes" id="UP001169492"/>
    </source>
</evidence>
<evidence type="ECO:0000313" key="3">
    <source>
        <dbReference type="EMBL" id="MDN7130476.1"/>
    </source>
</evidence>